<name>A0AAD3SA80_NEPGR</name>
<organism evidence="1 2">
    <name type="scientific">Nepenthes gracilis</name>
    <name type="common">Slender pitcher plant</name>
    <dbReference type="NCBI Taxonomy" id="150966"/>
    <lineage>
        <taxon>Eukaryota</taxon>
        <taxon>Viridiplantae</taxon>
        <taxon>Streptophyta</taxon>
        <taxon>Embryophyta</taxon>
        <taxon>Tracheophyta</taxon>
        <taxon>Spermatophyta</taxon>
        <taxon>Magnoliopsida</taxon>
        <taxon>eudicotyledons</taxon>
        <taxon>Gunneridae</taxon>
        <taxon>Pentapetalae</taxon>
        <taxon>Caryophyllales</taxon>
        <taxon>Nepenthaceae</taxon>
        <taxon>Nepenthes</taxon>
    </lineage>
</organism>
<comment type="caution">
    <text evidence="1">The sequence shown here is derived from an EMBL/GenBank/DDBJ whole genome shotgun (WGS) entry which is preliminary data.</text>
</comment>
<sequence>MDDLVVDKISYEAHPIADLQCLYSLFDVAMENNLCCLICQYVTNVCMDESDVTSDPVIAFLLDKVVVKDWRKLAKERKSPTIQRAWPEQVDYSMEPVRQDSFTLFLEDVLLNL</sequence>
<dbReference type="PANTHER" id="PTHR47358:SF2">
    <property type="entry name" value="E3 UBIQUITIN-PROTEIN LIGASE HOS1"/>
    <property type="match status" value="1"/>
</dbReference>
<dbReference type="AlphaFoldDB" id="A0AAD3SA80"/>
<proteinExistence type="predicted"/>
<protein>
    <submittedName>
        <fullName evidence="1">Uncharacterized protein</fullName>
    </submittedName>
</protein>
<dbReference type="GO" id="GO:0004842">
    <property type="term" value="F:ubiquitin-protein transferase activity"/>
    <property type="evidence" value="ECO:0007669"/>
    <property type="project" value="InterPro"/>
</dbReference>
<accession>A0AAD3SA80</accession>
<evidence type="ECO:0000313" key="2">
    <source>
        <dbReference type="Proteomes" id="UP001279734"/>
    </source>
</evidence>
<reference evidence="1" key="1">
    <citation type="submission" date="2023-05" db="EMBL/GenBank/DDBJ databases">
        <title>Nepenthes gracilis genome sequencing.</title>
        <authorList>
            <person name="Fukushima K."/>
        </authorList>
    </citation>
    <scope>NUCLEOTIDE SEQUENCE</scope>
    <source>
        <strain evidence="1">SING2019-196</strain>
    </source>
</reference>
<dbReference type="InterPro" id="IPR044718">
    <property type="entry name" value="HOS1"/>
</dbReference>
<dbReference type="Proteomes" id="UP001279734">
    <property type="component" value="Unassembled WGS sequence"/>
</dbReference>
<evidence type="ECO:0000313" key="1">
    <source>
        <dbReference type="EMBL" id="GMH06921.1"/>
    </source>
</evidence>
<dbReference type="GO" id="GO:0016567">
    <property type="term" value="P:protein ubiquitination"/>
    <property type="evidence" value="ECO:0007669"/>
    <property type="project" value="InterPro"/>
</dbReference>
<keyword evidence="2" id="KW-1185">Reference proteome</keyword>
<dbReference type="EMBL" id="BSYO01000006">
    <property type="protein sequence ID" value="GMH06921.1"/>
    <property type="molecule type" value="Genomic_DNA"/>
</dbReference>
<dbReference type="PANTHER" id="PTHR47358">
    <property type="entry name" value="E3 UBIQUITIN-PROTEIN LIGASE HOS1"/>
    <property type="match status" value="1"/>
</dbReference>
<gene>
    <name evidence="1" type="ORF">Nepgr_008761</name>
</gene>